<dbReference type="WBParaSite" id="ACRNAN_scaffold4841.g23367.t1">
    <property type="protein sequence ID" value="ACRNAN_scaffold4841.g23367.t1"/>
    <property type="gene ID" value="ACRNAN_scaffold4841.g23367"/>
</dbReference>
<sequence length="93" mass="10912">MVYYINAIIILIFFTNTLSPNKIDAFIIPIRYQFQSFIKIRKLTEKIGTTVESKEEIIIVSTSSYSKAVTRKQYPKVCYFSPIQCLFTRDENE</sequence>
<proteinExistence type="predicted"/>
<evidence type="ECO:0000313" key="2">
    <source>
        <dbReference type="Proteomes" id="UP000887540"/>
    </source>
</evidence>
<protein>
    <submittedName>
        <fullName evidence="3">Uncharacterized protein</fullName>
    </submittedName>
</protein>
<keyword evidence="2" id="KW-1185">Reference proteome</keyword>
<keyword evidence="1" id="KW-0732">Signal</keyword>
<evidence type="ECO:0000256" key="1">
    <source>
        <dbReference type="SAM" id="SignalP"/>
    </source>
</evidence>
<organism evidence="2 3">
    <name type="scientific">Acrobeloides nanus</name>
    <dbReference type="NCBI Taxonomy" id="290746"/>
    <lineage>
        <taxon>Eukaryota</taxon>
        <taxon>Metazoa</taxon>
        <taxon>Ecdysozoa</taxon>
        <taxon>Nematoda</taxon>
        <taxon>Chromadorea</taxon>
        <taxon>Rhabditida</taxon>
        <taxon>Tylenchina</taxon>
        <taxon>Cephalobomorpha</taxon>
        <taxon>Cephaloboidea</taxon>
        <taxon>Cephalobidae</taxon>
        <taxon>Acrobeloides</taxon>
    </lineage>
</organism>
<evidence type="ECO:0000313" key="3">
    <source>
        <dbReference type="WBParaSite" id="ACRNAN_scaffold4841.g23367.t1"/>
    </source>
</evidence>
<feature type="chain" id="PRO_5037010827" evidence="1">
    <location>
        <begin position="26"/>
        <end position="93"/>
    </location>
</feature>
<feature type="signal peptide" evidence="1">
    <location>
        <begin position="1"/>
        <end position="25"/>
    </location>
</feature>
<name>A0A914E0R3_9BILA</name>
<dbReference type="AlphaFoldDB" id="A0A914E0R3"/>
<accession>A0A914E0R3</accession>
<reference evidence="3" key="1">
    <citation type="submission" date="2022-11" db="UniProtKB">
        <authorList>
            <consortium name="WormBaseParasite"/>
        </authorList>
    </citation>
    <scope>IDENTIFICATION</scope>
</reference>
<dbReference type="Proteomes" id="UP000887540">
    <property type="component" value="Unplaced"/>
</dbReference>